<dbReference type="SUPFAM" id="SSF54160">
    <property type="entry name" value="Chromo domain-like"/>
    <property type="match status" value="1"/>
</dbReference>
<dbReference type="AlphaFoldDB" id="A0A1V9ZPF9"/>
<dbReference type="Pfam" id="PF11717">
    <property type="entry name" value="Tudor-knot"/>
    <property type="match status" value="1"/>
</dbReference>
<evidence type="ECO:0000256" key="1">
    <source>
        <dbReference type="ARBA" id="ARBA00004123"/>
    </source>
</evidence>
<evidence type="ECO:0000256" key="5">
    <source>
        <dbReference type="ARBA" id="ARBA00023242"/>
    </source>
</evidence>
<dbReference type="PROSITE" id="PS51640">
    <property type="entry name" value="MRG"/>
    <property type="match status" value="1"/>
</dbReference>
<organism evidence="9 10">
    <name type="scientific">Achlya hypogyna</name>
    <name type="common">Oomycete</name>
    <name type="synonym">Protoachlya hypogyna</name>
    <dbReference type="NCBI Taxonomy" id="1202772"/>
    <lineage>
        <taxon>Eukaryota</taxon>
        <taxon>Sar</taxon>
        <taxon>Stramenopiles</taxon>
        <taxon>Oomycota</taxon>
        <taxon>Saprolegniomycetes</taxon>
        <taxon>Saprolegniales</taxon>
        <taxon>Achlyaceae</taxon>
        <taxon>Achlya</taxon>
    </lineage>
</organism>
<keyword evidence="10" id="KW-1185">Reference proteome</keyword>
<feature type="domain" description="Tudor-knot" evidence="8">
    <location>
        <begin position="8"/>
        <end position="55"/>
    </location>
</feature>
<dbReference type="InterPro" id="IPR008676">
    <property type="entry name" value="MRG"/>
</dbReference>
<dbReference type="InterPro" id="IPR026541">
    <property type="entry name" value="MRG_dom"/>
</dbReference>
<evidence type="ECO:0000256" key="4">
    <source>
        <dbReference type="ARBA" id="ARBA00023163"/>
    </source>
</evidence>
<dbReference type="GO" id="GO:0005634">
    <property type="term" value="C:nucleus"/>
    <property type="evidence" value="ECO:0007669"/>
    <property type="project" value="UniProtKB-SubCell"/>
</dbReference>
<comment type="caution">
    <text evidence="9">The sequence shown here is derived from an EMBL/GenBank/DDBJ whole genome shotgun (WGS) entry which is preliminary data.</text>
</comment>
<dbReference type="InterPro" id="IPR025995">
    <property type="entry name" value="Tudor-knot"/>
</dbReference>
<keyword evidence="3" id="KW-0805">Transcription regulation</keyword>
<evidence type="ECO:0000256" key="6">
    <source>
        <dbReference type="SAM" id="MobiDB-lite"/>
    </source>
</evidence>
<accession>A0A1V9ZPF9</accession>
<feature type="domain" description="MRG" evidence="7">
    <location>
        <begin position="117"/>
        <end position="283"/>
    </location>
</feature>
<dbReference type="GO" id="GO:0000123">
    <property type="term" value="C:histone acetyltransferase complex"/>
    <property type="evidence" value="ECO:0007669"/>
    <property type="project" value="TreeGrafter"/>
</dbReference>
<dbReference type="InterPro" id="IPR038217">
    <property type="entry name" value="MRG_C_sf"/>
</dbReference>
<reference evidence="9 10" key="1">
    <citation type="journal article" date="2014" name="Genome Biol. Evol.">
        <title>The secreted proteins of Achlya hypogyna and Thraustotheca clavata identify the ancestral oomycete secretome and reveal gene acquisitions by horizontal gene transfer.</title>
        <authorList>
            <person name="Misner I."/>
            <person name="Blouin N."/>
            <person name="Leonard G."/>
            <person name="Richards T.A."/>
            <person name="Lane C.E."/>
        </authorList>
    </citation>
    <scope>NUCLEOTIDE SEQUENCE [LARGE SCALE GENOMIC DNA]</scope>
    <source>
        <strain evidence="9 10">ATCC 48635</strain>
    </source>
</reference>
<evidence type="ECO:0000313" key="9">
    <source>
        <dbReference type="EMBL" id="OQR99670.1"/>
    </source>
</evidence>
<dbReference type="Pfam" id="PF05712">
    <property type="entry name" value="MRG"/>
    <property type="match status" value="1"/>
</dbReference>
<comment type="subcellular location">
    <subcellularLocation>
        <location evidence="1">Nucleus</location>
    </subcellularLocation>
</comment>
<feature type="region of interest" description="Disordered" evidence="6">
    <location>
        <begin position="79"/>
        <end position="106"/>
    </location>
</feature>
<evidence type="ECO:0000259" key="7">
    <source>
        <dbReference type="Pfam" id="PF05712"/>
    </source>
</evidence>
<keyword evidence="2" id="KW-0156">Chromatin regulator</keyword>
<dbReference type="GO" id="GO:0006325">
    <property type="term" value="P:chromatin organization"/>
    <property type="evidence" value="ECO:0007669"/>
    <property type="project" value="UniProtKB-KW"/>
</dbReference>
<dbReference type="EMBL" id="JNBR01000047">
    <property type="protein sequence ID" value="OQR99670.1"/>
    <property type="molecule type" value="Genomic_DNA"/>
</dbReference>
<dbReference type="Gene3D" id="2.30.30.140">
    <property type="match status" value="1"/>
</dbReference>
<feature type="compositionally biased region" description="Basic and acidic residues" evidence="6">
    <location>
        <begin position="431"/>
        <end position="440"/>
    </location>
</feature>
<dbReference type="Gene3D" id="1.10.274.30">
    <property type="entry name" value="MRG domain"/>
    <property type="match status" value="1"/>
</dbReference>
<feature type="compositionally biased region" description="Low complexity" evidence="6">
    <location>
        <begin position="350"/>
        <end position="363"/>
    </location>
</feature>
<evidence type="ECO:0000256" key="2">
    <source>
        <dbReference type="ARBA" id="ARBA00022853"/>
    </source>
</evidence>
<dbReference type="OrthoDB" id="124855at2759"/>
<dbReference type="Proteomes" id="UP000243579">
    <property type="component" value="Unassembled WGS sequence"/>
</dbReference>
<name>A0A1V9ZPF9_ACHHY</name>
<keyword evidence="5" id="KW-0539">Nucleus</keyword>
<dbReference type="InterPro" id="IPR016197">
    <property type="entry name" value="Chromo-like_dom_sf"/>
</dbReference>
<keyword evidence="4" id="KW-0804">Transcription</keyword>
<sequence>MKTFAVNDAVLVRHGVQIYDARVLRLDPDSTTPQYFVHYLKWSKKWDEWVGPDRVLDTSPASRELQKQAERDAVLSSAKKGATKKRIAAAGPVLPSSSKKHKSNNPFDNIKKEAAHDLEDFVGGMDVAIPIPTALKKILVDDWKSVTQQDKWIELPRKASVATIINDFLTQGDISEKQAAERESTQEVVKGLVTYFDKAVGRILLYRVERAQYDQIVAAYPDQALSTIYGGEHLLRLFVRLPLLLSDVQVNMSQQDTQAVQGTMVQLLKFLQKRKQMYFLPAYTAATEFTLASAPDAKSETTVDTVPDSESEKPKKGKKEVSGKKKKAAKTVKTEDASRAVLEPAEAKAVEAAPAEASTKSAADVTEQCPQDQKAEDTTTEAAQTTDVTHAEPVVSCNEDSATATPLTDEGKAVATPNASEATVPAIDAQAKVETKETEA</sequence>
<gene>
    <name evidence="9" type="ORF">ACHHYP_05162</name>
</gene>
<evidence type="ECO:0000259" key="8">
    <source>
        <dbReference type="Pfam" id="PF11717"/>
    </source>
</evidence>
<dbReference type="PANTHER" id="PTHR10880">
    <property type="entry name" value="MORTALITY FACTOR 4-LIKE PROTEIN"/>
    <property type="match status" value="1"/>
</dbReference>
<proteinExistence type="predicted"/>
<evidence type="ECO:0000313" key="10">
    <source>
        <dbReference type="Proteomes" id="UP000243579"/>
    </source>
</evidence>
<evidence type="ECO:0000256" key="3">
    <source>
        <dbReference type="ARBA" id="ARBA00023015"/>
    </source>
</evidence>
<feature type="region of interest" description="Disordered" evidence="6">
    <location>
        <begin position="297"/>
        <end position="440"/>
    </location>
</feature>
<dbReference type="STRING" id="1202772.A0A1V9ZPF9"/>
<protein>
    <submittedName>
        <fullName evidence="9">Chromatin modification-related protein EAF3</fullName>
    </submittedName>
</protein>
<dbReference type="PANTHER" id="PTHR10880:SF15">
    <property type="entry name" value="MSL COMPLEX SUBUNIT 3"/>
    <property type="match status" value="1"/>
</dbReference>
<feature type="compositionally biased region" description="Basic and acidic residues" evidence="6">
    <location>
        <begin position="310"/>
        <end position="323"/>
    </location>
</feature>
<dbReference type="GO" id="GO:0006355">
    <property type="term" value="P:regulation of DNA-templated transcription"/>
    <property type="evidence" value="ECO:0007669"/>
    <property type="project" value="InterPro"/>
</dbReference>